<gene>
    <name evidence="1" type="ORF">VITISV_024632</name>
</gene>
<dbReference type="EMBL" id="AM447967">
    <property type="protein sequence ID" value="CAN76489.1"/>
    <property type="molecule type" value="Genomic_DNA"/>
</dbReference>
<reference evidence="1" key="1">
    <citation type="journal article" date="2007" name="PLoS ONE">
        <title>The first genome sequence of an elite grapevine cultivar (Pinot noir Vitis vinifera L.): coping with a highly heterozygous genome.</title>
        <authorList>
            <person name="Velasco R."/>
            <person name="Zharkikh A."/>
            <person name="Troggio M."/>
            <person name="Cartwright D.A."/>
            <person name="Cestaro A."/>
            <person name="Pruss D."/>
            <person name="Pindo M."/>
            <person name="FitzGerald L.M."/>
            <person name="Vezzulli S."/>
            <person name="Reid J."/>
            <person name="Malacarne G."/>
            <person name="Iliev D."/>
            <person name="Coppola G."/>
            <person name="Wardell B."/>
            <person name="Micheletti D."/>
            <person name="Macalma T."/>
            <person name="Facci M."/>
            <person name="Mitchell J.T."/>
            <person name="Perazzolli M."/>
            <person name="Eldredge G."/>
            <person name="Gatto P."/>
            <person name="Oyzerski R."/>
            <person name="Moretto M."/>
            <person name="Gutin N."/>
            <person name="Stefanini M."/>
            <person name="Chen Y."/>
            <person name="Segala C."/>
            <person name="Davenport C."/>
            <person name="Dematte L."/>
            <person name="Mraz A."/>
            <person name="Battilana J."/>
            <person name="Stormo K."/>
            <person name="Costa F."/>
            <person name="Tao Q."/>
            <person name="Si-Ammour A."/>
            <person name="Harkins T."/>
            <person name="Lackey A."/>
            <person name="Perbost C."/>
            <person name="Taillon B."/>
            <person name="Stella A."/>
            <person name="Solovyev V."/>
            <person name="Fawcett J.A."/>
            <person name="Sterck L."/>
            <person name="Vandepoele K."/>
            <person name="Grando S.M."/>
            <person name="Toppo S."/>
            <person name="Moser C."/>
            <person name="Lanchbury J."/>
            <person name="Bogden R."/>
            <person name="Skolnick M."/>
            <person name="Sgaramella V."/>
            <person name="Bhatnagar S.K."/>
            <person name="Fontana P."/>
            <person name="Gutin A."/>
            <person name="Van de Peer Y."/>
            <person name="Salamini F."/>
            <person name="Viola R."/>
        </authorList>
    </citation>
    <scope>NUCLEOTIDE SEQUENCE</scope>
</reference>
<accession>A5B666</accession>
<protein>
    <submittedName>
        <fullName evidence="1">Uncharacterized protein</fullName>
    </submittedName>
</protein>
<dbReference type="AlphaFoldDB" id="A5B666"/>
<proteinExistence type="predicted"/>
<evidence type="ECO:0000313" key="1">
    <source>
        <dbReference type="EMBL" id="CAN76489.1"/>
    </source>
</evidence>
<sequence>MCLQTCPRYHLSGLSTSFDQEIMGHDVEILAKGNLIVRNDDMEENLTHNDEMRRNLVVVTQSVMIATNNYVDIPFTYKNDDVEFYDEDKINERNYDDEPPTNKAS</sequence>
<organism evidence="1">
    <name type="scientific">Vitis vinifera</name>
    <name type="common">Grape</name>
    <dbReference type="NCBI Taxonomy" id="29760"/>
    <lineage>
        <taxon>Eukaryota</taxon>
        <taxon>Viridiplantae</taxon>
        <taxon>Streptophyta</taxon>
        <taxon>Embryophyta</taxon>
        <taxon>Tracheophyta</taxon>
        <taxon>Spermatophyta</taxon>
        <taxon>Magnoliopsida</taxon>
        <taxon>eudicotyledons</taxon>
        <taxon>Gunneridae</taxon>
        <taxon>Pentapetalae</taxon>
        <taxon>rosids</taxon>
        <taxon>Vitales</taxon>
        <taxon>Vitaceae</taxon>
        <taxon>Viteae</taxon>
        <taxon>Vitis</taxon>
    </lineage>
</organism>
<name>A5B666_VITVI</name>